<dbReference type="InterPro" id="IPR013328">
    <property type="entry name" value="6PGD_dom2"/>
</dbReference>
<comment type="pathway">
    <text evidence="1">Lipid metabolism; butanoate metabolism.</text>
</comment>
<gene>
    <name evidence="4" type="ORF">SPTER_16170</name>
</gene>
<comment type="similarity">
    <text evidence="2">Belongs to the 3-hydroxyacyl-CoA dehydrogenase family.</text>
</comment>
<evidence type="ECO:0000313" key="5">
    <source>
        <dbReference type="Proteomes" id="UP000320776"/>
    </source>
</evidence>
<feature type="domain" description="3-hydroxyacyl-CoA dehydrogenase C-terminal" evidence="3">
    <location>
        <begin position="17"/>
        <end position="97"/>
    </location>
</feature>
<evidence type="ECO:0000259" key="3">
    <source>
        <dbReference type="Pfam" id="PF00725"/>
    </source>
</evidence>
<accession>A0A517DSF6</accession>
<dbReference type="EMBL" id="CP036259">
    <property type="protein sequence ID" value="QDR80295.1"/>
    <property type="molecule type" value="Genomic_DNA"/>
</dbReference>
<dbReference type="GO" id="GO:0006635">
    <property type="term" value="P:fatty acid beta-oxidation"/>
    <property type="evidence" value="ECO:0007669"/>
    <property type="project" value="TreeGrafter"/>
</dbReference>
<dbReference type="PANTHER" id="PTHR48075">
    <property type="entry name" value="3-HYDROXYACYL-COA DEHYDROGENASE FAMILY PROTEIN"/>
    <property type="match status" value="1"/>
</dbReference>
<dbReference type="Gene3D" id="1.10.1040.10">
    <property type="entry name" value="N-(1-d-carboxylethyl)-l-norvaline Dehydrogenase, domain 2"/>
    <property type="match status" value="1"/>
</dbReference>
<dbReference type="KEGG" id="sted:SPTER_16170"/>
<sequence>MARAVERGKNSADDQVAILQRINGVVDLGVASVEKIDCVAKLGFAQPTGPLALSDLIGNDTVLSIMEVLYNDFSDPKYRLPVAEKMAPAGYLGVKRQRLL</sequence>
<evidence type="ECO:0000313" key="4">
    <source>
        <dbReference type="EMBL" id="QDR80295.1"/>
    </source>
</evidence>
<reference evidence="4 5" key="1">
    <citation type="submission" date="2019-02" db="EMBL/GenBank/DDBJ databases">
        <title>Closed genome of Sporomusa termitida DSM 4440.</title>
        <authorList>
            <person name="Poehlein A."/>
            <person name="Daniel R."/>
        </authorList>
    </citation>
    <scope>NUCLEOTIDE SEQUENCE [LARGE SCALE GENOMIC DNA]</scope>
    <source>
        <strain evidence="4 5">DSM 4440</strain>
    </source>
</reference>
<dbReference type="Proteomes" id="UP000320776">
    <property type="component" value="Chromosome"/>
</dbReference>
<dbReference type="SUPFAM" id="SSF48179">
    <property type="entry name" value="6-phosphogluconate dehydrogenase C-terminal domain-like"/>
    <property type="match status" value="1"/>
</dbReference>
<dbReference type="GO" id="GO:0008691">
    <property type="term" value="F:3-hydroxybutyryl-CoA dehydrogenase activity"/>
    <property type="evidence" value="ECO:0007669"/>
    <property type="project" value="TreeGrafter"/>
</dbReference>
<evidence type="ECO:0000256" key="1">
    <source>
        <dbReference type="ARBA" id="ARBA00005086"/>
    </source>
</evidence>
<dbReference type="AlphaFoldDB" id="A0A517DSF6"/>
<dbReference type="PANTHER" id="PTHR48075:SF5">
    <property type="entry name" value="3-HYDROXYBUTYRYL-COA DEHYDROGENASE"/>
    <property type="match status" value="1"/>
</dbReference>
<name>A0A517DSF6_9FIRM</name>
<dbReference type="InterPro" id="IPR006108">
    <property type="entry name" value="3HC_DH_C"/>
</dbReference>
<keyword evidence="5" id="KW-1185">Reference proteome</keyword>
<protein>
    <recommendedName>
        <fullName evidence="3">3-hydroxyacyl-CoA dehydrogenase C-terminal domain-containing protein</fullName>
    </recommendedName>
</protein>
<dbReference type="Pfam" id="PF00725">
    <property type="entry name" value="3HCDH"/>
    <property type="match status" value="1"/>
</dbReference>
<organism evidence="4 5">
    <name type="scientific">Sporomusa termitida</name>
    <dbReference type="NCBI Taxonomy" id="2377"/>
    <lineage>
        <taxon>Bacteria</taxon>
        <taxon>Bacillati</taxon>
        <taxon>Bacillota</taxon>
        <taxon>Negativicutes</taxon>
        <taxon>Selenomonadales</taxon>
        <taxon>Sporomusaceae</taxon>
        <taxon>Sporomusa</taxon>
    </lineage>
</organism>
<dbReference type="InterPro" id="IPR008927">
    <property type="entry name" value="6-PGluconate_DH-like_C_sf"/>
</dbReference>
<proteinExistence type="inferred from homology"/>
<evidence type="ECO:0000256" key="2">
    <source>
        <dbReference type="ARBA" id="ARBA00009463"/>
    </source>
</evidence>